<dbReference type="PANTHER" id="PTHR43776">
    <property type="entry name" value="TRANSPORT ATP-BINDING PROTEIN"/>
    <property type="match status" value="1"/>
</dbReference>
<dbReference type="CDD" id="cd03257">
    <property type="entry name" value="ABC_NikE_OppD_transporters"/>
    <property type="match status" value="1"/>
</dbReference>
<dbReference type="AlphaFoldDB" id="A0A1I2B1L8"/>
<evidence type="ECO:0000256" key="2">
    <source>
        <dbReference type="ARBA" id="ARBA00022741"/>
    </source>
</evidence>
<dbReference type="InterPro" id="IPR017871">
    <property type="entry name" value="ABC_transporter-like_CS"/>
</dbReference>
<dbReference type="InterPro" id="IPR003439">
    <property type="entry name" value="ABC_transporter-like_ATP-bd"/>
</dbReference>
<keyword evidence="6" id="KW-1185">Reference proteome</keyword>
<reference evidence="6" key="1">
    <citation type="submission" date="2016-10" db="EMBL/GenBank/DDBJ databases">
        <authorList>
            <person name="Varghese N."/>
            <person name="Submissions S."/>
        </authorList>
    </citation>
    <scope>NUCLEOTIDE SEQUENCE [LARGE SCALE GENOMIC DNA]</scope>
    <source>
        <strain evidence="6">CGMCC 1.10223</strain>
    </source>
</reference>
<name>A0A1I2B1L8_9BACL</name>
<dbReference type="Proteomes" id="UP000183410">
    <property type="component" value="Unassembled WGS sequence"/>
</dbReference>
<dbReference type="SUPFAM" id="SSF52540">
    <property type="entry name" value="P-loop containing nucleoside triphosphate hydrolases"/>
    <property type="match status" value="1"/>
</dbReference>
<dbReference type="EMBL" id="FONN01000003">
    <property type="protein sequence ID" value="SFE49060.1"/>
    <property type="molecule type" value="Genomic_DNA"/>
</dbReference>
<dbReference type="RefSeq" id="WP_331458018.1">
    <property type="nucleotide sequence ID" value="NZ_FONN01000003.1"/>
</dbReference>
<dbReference type="PROSITE" id="PS50893">
    <property type="entry name" value="ABC_TRANSPORTER_2"/>
    <property type="match status" value="1"/>
</dbReference>
<sequence length="275" mass="30790">MIVLELRQVTKAFPLRLLRRRRGLKAQDGKASVQAVKQVDLVLHRGETLGLVGESGSGKSTLAKLIMKLETLSSGQILLGGQSIYGPHMKDLQVYKSVQLVLQDSASSLHPRMLVKEVLAEPMRNFEAKRPPEIRESSVQLIRAVGLDESFLEKLPHQLSGGQKQRVCIARALAVQPELIIFDESLASLDPLSQASIVEMLQQIQRQQELSYLFITHDLGLARQLCDRVAVMYQGEIVETFSEWEEGKLKHPYTHALFATLDEHVEISSAEYADK</sequence>
<feature type="domain" description="ABC transporter" evidence="4">
    <location>
        <begin position="4"/>
        <end position="259"/>
    </location>
</feature>
<evidence type="ECO:0000259" key="4">
    <source>
        <dbReference type="PROSITE" id="PS50893"/>
    </source>
</evidence>
<proteinExistence type="predicted"/>
<dbReference type="Pfam" id="PF00005">
    <property type="entry name" value="ABC_tran"/>
    <property type="match status" value="1"/>
</dbReference>
<dbReference type="GO" id="GO:0016887">
    <property type="term" value="F:ATP hydrolysis activity"/>
    <property type="evidence" value="ECO:0007669"/>
    <property type="project" value="InterPro"/>
</dbReference>
<accession>A0A1I2B1L8</accession>
<dbReference type="InterPro" id="IPR050319">
    <property type="entry name" value="ABC_transp_ATP-bind"/>
</dbReference>
<gene>
    <name evidence="5" type="ORF">SAMN04487969_10344</name>
</gene>
<protein>
    <submittedName>
        <fullName evidence="5">ABC transporter</fullName>
    </submittedName>
</protein>
<dbReference type="GO" id="GO:0055085">
    <property type="term" value="P:transmembrane transport"/>
    <property type="evidence" value="ECO:0007669"/>
    <property type="project" value="UniProtKB-ARBA"/>
</dbReference>
<keyword evidence="3" id="KW-0067">ATP-binding</keyword>
<organism evidence="5 6">
    <name type="scientific">Paenibacillus algorifonticola</name>
    <dbReference type="NCBI Taxonomy" id="684063"/>
    <lineage>
        <taxon>Bacteria</taxon>
        <taxon>Bacillati</taxon>
        <taxon>Bacillota</taxon>
        <taxon>Bacilli</taxon>
        <taxon>Bacillales</taxon>
        <taxon>Paenibacillaceae</taxon>
        <taxon>Paenibacillus</taxon>
    </lineage>
</organism>
<keyword evidence="2" id="KW-0547">Nucleotide-binding</keyword>
<evidence type="ECO:0000313" key="5">
    <source>
        <dbReference type="EMBL" id="SFE49060.1"/>
    </source>
</evidence>
<dbReference type="Gene3D" id="3.40.50.300">
    <property type="entry name" value="P-loop containing nucleotide triphosphate hydrolases"/>
    <property type="match status" value="1"/>
</dbReference>
<dbReference type="InterPro" id="IPR003593">
    <property type="entry name" value="AAA+_ATPase"/>
</dbReference>
<keyword evidence="1" id="KW-0813">Transport</keyword>
<evidence type="ECO:0000256" key="1">
    <source>
        <dbReference type="ARBA" id="ARBA00022448"/>
    </source>
</evidence>
<dbReference type="GO" id="GO:0005524">
    <property type="term" value="F:ATP binding"/>
    <property type="evidence" value="ECO:0007669"/>
    <property type="project" value="UniProtKB-KW"/>
</dbReference>
<evidence type="ECO:0000256" key="3">
    <source>
        <dbReference type="ARBA" id="ARBA00022840"/>
    </source>
</evidence>
<dbReference type="PROSITE" id="PS00211">
    <property type="entry name" value="ABC_TRANSPORTER_1"/>
    <property type="match status" value="1"/>
</dbReference>
<dbReference type="SMART" id="SM00382">
    <property type="entry name" value="AAA"/>
    <property type="match status" value="1"/>
</dbReference>
<dbReference type="InterPro" id="IPR027417">
    <property type="entry name" value="P-loop_NTPase"/>
</dbReference>
<evidence type="ECO:0000313" key="6">
    <source>
        <dbReference type="Proteomes" id="UP000183410"/>
    </source>
</evidence>